<name>A0A399EGA1_9DEIN</name>
<dbReference type="PANTHER" id="PTHR13767">
    <property type="entry name" value="TRNA-PSEUDOURIDINE SYNTHASE"/>
    <property type="match status" value="1"/>
</dbReference>
<gene>
    <name evidence="5 7" type="primary">truB</name>
    <name evidence="7" type="ORF">Mrose_03136</name>
</gene>
<comment type="catalytic activity">
    <reaction evidence="1 5">
        <text>uridine(55) in tRNA = pseudouridine(55) in tRNA</text>
        <dbReference type="Rhea" id="RHEA:42532"/>
        <dbReference type="Rhea" id="RHEA-COMP:10101"/>
        <dbReference type="Rhea" id="RHEA-COMP:10102"/>
        <dbReference type="ChEBI" id="CHEBI:65314"/>
        <dbReference type="ChEBI" id="CHEBI:65315"/>
        <dbReference type="EC" id="5.4.99.25"/>
    </reaction>
</comment>
<dbReference type="NCBIfam" id="TIGR00431">
    <property type="entry name" value="TruB"/>
    <property type="match status" value="1"/>
</dbReference>
<dbReference type="EMBL" id="QWLA01000083">
    <property type="protein sequence ID" value="RIH83165.1"/>
    <property type="molecule type" value="Genomic_DNA"/>
</dbReference>
<dbReference type="EC" id="5.4.99.25" evidence="5"/>
<keyword evidence="8" id="KW-1185">Reference proteome</keyword>
<evidence type="ECO:0000259" key="6">
    <source>
        <dbReference type="Pfam" id="PF01509"/>
    </source>
</evidence>
<comment type="function">
    <text evidence="5">Responsible for synthesis of pseudouridine from uracil-55 in the psi GC loop of transfer RNAs.</text>
</comment>
<evidence type="ECO:0000256" key="4">
    <source>
        <dbReference type="ARBA" id="ARBA00023235"/>
    </source>
</evidence>
<reference evidence="7 8" key="1">
    <citation type="submission" date="2018-08" db="EMBL/GenBank/DDBJ databases">
        <title>Meiothermus roseus NBRC 110900 genome sequencing project.</title>
        <authorList>
            <person name="Da Costa M.S."/>
            <person name="Albuquerque L."/>
            <person name="Raposo P."/>
            <person name="Froufe H.J.C."/>
            <person name="Barroso C.S."/>
            <person name="Egas C."/>
        </authorList>
    </citation>
    <scope>NUCLEOTIDE SEQUENCE [LARGE SCALE GENOMIC DNA]</scope>
    <source>
        <strain evidence="7 8">NBRC 110900</strain>
    </source>
</reference>
<evidence type="ECO:0000313" key="8">
    <source>
        <dbReference type="Proteomes" id="UP000265341"/>
    </source>
</evidence>
<dbReference type="GO" id="GO:0003723">
    <property type="term" value="F:RNA binding"/>
    <property type="evidence" value="ECO:0007669"/>
    <property type="project" value="InterPro"/>
</dbReference>
<evidence type="ECO:0000256" key="2">
    <source>
        <dbReference type="ARBA" id="ARBA00005642"/>
    </source>
</evidence>
<dbReference type="InterPro" id="IPR002501">
    <property type="entry name" value="PsdUridine_synth_N"/>
</dbReference>
<dbReference type="PANTHER" id="PTHR13767:SF2">
    <property type="entry name" value="PSEUDOURIDYLATE SYNTHASE TRUB1"/>
    <property type="match status" value="1"/>
</dbReference>
<dbReference type="Proteomes" id="UP000265341">
    <property type="component" value="Unassembled WGS sequence"/>
</dbReference>
<evidence type="ECO:0000313" key="7">
    <source>
        <dbReference type="EMBL" id="RIH83165.1"/>
    </source>
</evidence>
<dbReference type="HAMAP" id="MF_01080">
    <property type="entry name" value="TruB_bact"/>
    <property type="match status" value="1"/>
</dbReference>
<evidence type="ECO:0000256" key="1">
    <source>
        <dbReference type="ARBA" id="ARBA00000385"/>
    </source>
</evidence>
<comment type="caution">
    <text evidence="7">The sequence shown here is derived from an EMBL/GenBank/DDBJ whole genome shotgun (WGS) entry which is preliminary data.</text>
</comment>
<dbReference type="SUPFAM" id="SSF55120">
    <property type="entry name" value="Pseudouridine synthase"/>
    <property type="match status" value="1"/>
</dbReference>
<dbReference type="InterPro" id="IPR014780">
    <property type="entry name" value="tRNA_psdUridine_synth_TruB"/>
</dbReference>
<feature type="domain" description="Pseudouridine synthase II N-terminal" evidence="6">
    <location>
        <begin position="22"/>
        <end position="155"/>
    </location>
</feature>
<proteinExistence type="inferred from homology"/>
<dbReference type="GO" id="GO:1990481">
    <property type="term" value="P:mRNA pseudouridine synthesis"/>
    <property type="evidence" value="ECO:0007669"/>
    <property type="project" value="TreeGrafter"/>
</dbReference>
<keyword evidence="4 5" id="KW-0413">Isomerase</keyword>
<evidence type="ECO:0000256" key="3">
    <source>
        <dbReference type="ARBA" id="ARBA00022694"/>
    </source>
</evidence>
<protein>
    <recommendedName>
        <fullName evidence="5">tRNA pseudouridine synthase B</fullName>
        <ecNumber evidence="5">5.4.99.25</ecNumber>
    </recommendedName>
    <alternativeName>
        <fullName evidence="5">tRNA pseudouridine(55) synthase</fullName>
        <shortName evidence="5">Psi55 synthase</shortName>
    </alternativeName>
    <alternativeName>
        <fullName evidence="5">tRNA pseudouridylate synthase</fullName>
    </alternativeName>
    <alternativeName>
        <fullName evidence="5">tRNA-uridine isomerase</fullName>
    </alternativeName>
</protein>
<feature type="active site" description="Nucleophile" evidence="5">
    <location>
        <position position="37"/>
    </location>
</feature>
<dbReference type="CDD" id="cd02573">
    <property type="entry name" value="PseudoU_synth_EcTruB"/>
    <property type="match status" value="1"/>
</dbReference>
<dbReference type="OrthoDB" id="9802309at2"/>
<keyword evidence="3 5" id="KW-0819">tRNA processing</keyword>
<accession>A0A399EGA1</accession>
<dbReference type="RefSeq" id="WP_119279897.1">
    <property type="nucleotide sequence ID" value="NZ_QWLA01000083.1"/>
</dbReference>
<dbReference type="Gene3D" id="3.30.2350.10">
    <property type="entry name" value="Pseudouridine synthase"/>
    <property type="match status" value="1"/>
</dbReference>
<dbReference type="InterPro" id="IPR020103">
    <property type="entry name" value="PsdUridine_synth_cat_dom_sf"/>
</dbReference>
<organism evidence="7 8">
    <name type="scientific">Calidithermus roseus</name>
    <dbReference type="NCBI Taxonomy" id="1644118"/>
    <lineage>
        <taxon>Bacteria</taxon>
        <taxon>Thermotogati</taxon>
        <taxon>Deinococcota</taxon>
        <taxon>Deinococci</taxon>
        <taxon>Thermales</taxon>
        <taxon>Thermaceae</taxon>
        <taxon>Calidithermus</taxon>
    </lineage>
</organism>
<dbReference type="GO" id="GO:0031119">
    <property type="term" value="P:tRNA pseudouridine synthesis"/>
    <property type="evidence" value="ECO:0007669"/>
    <property type="project" value="UniProtKB-UniRule"/>
</dbReference>
<dbReference type="Pfam" id="PF01509">
    <property type="entry name" value="TruB_N"/>
    <property type="match status" value="1"/>
</dbReference>
<dbReference type="GO" id="GO:0160148">
    <property type="term" value="F:tRNA pseudouridine(55) synthase activity"/>
    <property type="evidence" value="ECO:0007669"/>
    <property type="project" value="UniProtKB-EC"/>
</dbReference>
<dbReference type="AlphaFoldDB" id="A0A399EGA1"/>
<evidence type="ECO:0000256" key="5">
    <source>
        <dbReference type="HAMAP-Rule" id="MF_01080"/>
    </source>
</evidence>
<sequence>MALYAVDKPLGLTSHDVVDLARRRLNTRRVGHTGTLDPLASGVLILASDSSTKLVPYLSAEDKEYLAWVSFGATTPTLDAEEPPTEIEPVRFGRKDLEAALPYFLSLSEQLPPAYSAVKVGGVRAYEAARKGHELELTPRPVRYISLELLAFDPAPTPYRIGPTVNGWSLQEKGRMVELPRLTGAFPTAVIRVVVGSGTYIRSFARDLGERLGSKAFLSGLVRTRVGNVGLERCQNPREIDPKQTLGELEALSCPVVELSHAEARKVLEGIPLPIPARGIVALVDRHRRLLAIAEGDGFKLKIRRVFKGGEG</sequence>
<comment type="similarity">
    <text evidence="2 5">Belongs to the pseudouridine synthase TruB family. Type 1 subfamily.</text>
</comment>